<organism evidence="2 3">
    <name type="scientific">Deminuibacter soli</name>
    <dbReference type="NCBI Taxonomy" id="2291815"/>
    <lineage>
        <taxon>Bacteria</taxon>
        <taxon>Pseudomonadati</taxon>
        <taxon>Bacteroidota</taxon>
        <taxon>Chitinophagia</taxon>
        <taxon>Chitinophagales</taxon>
        <taxon>Chitinophagaceae</taxon>
        <taxon>Deminuibacter</taxon>
    </lineage>
</organism>
<feature type="transmembrane region" description="Helical" evidence="1">
    <location>
        <begin position="53"/>
        <end position="72"/>
    </location>
</feature>
<keyword evidence="1" id="KW-0812">Transmembrane</keyword>
<evidence type="ECO:0000256" key="1">
    <source>
        <dbReference type="SAM" id="Phobius"/>
    </source>
</evidence>
<dbReference type="Proteomes" id="UP000261284">
    <property type="component" value="Unassembled WGS sequence"/>
</dbReference>
<reference evidence="2 3" key="1">
    <citation type="submission" date="2018-08" db="EMBL/GenBank/DDBJ databases">
        <title>Chitinophagaceae sp. K23C18032701, a novel bacterium isolated from forest soil.</title>
        <authorList>
            <person name="Wang C."/>
        </authorList>
    </citation>
    <scope>NUCLEOTIDE SEQUENCE [LARGE SCALE GENOMIC DNA]</scope>
    <source>
        <strain evidence="2 3">K23C18032701</strain>
    </source>
</reference>
<comment type="caution">
    <text evidence="2">The sequence shown here is derived from an EMBL/GenBank/DDBJ whole genome shotgun (WGS) entry which is preliminary data.</text>
</comment>
<protein>
    <submittedName>
        <fullName evidence="2">Uncharacterized protein</fullName>
    </submittedName>
</protein>
<accession>A0A3E1NHB6</accession>
<keyword evidence="1" id="KW-1133">Transmembrane helix</keyword>
<proteinExistence type="predicted"/>
<evidence type="ECO:0000313" key="3">
    <source>
        <dbReference type="Proteomes" id="UP000261284"/>
    </source>
</evidence>
<gene>
    <name evidence="2" type="ORF">DXN05_15045</name>
</gene>
<keyword evidence="1" id="KW-0472">Membrane</keyword>
<feature type="transmembrane region" description="Helical" evidence="1">
    <location>
        <begin position="20"/>
        <end position="41"/>
    </location>
</feature>
<name>A0A3E1NHB6_9BACT</name>
<evidence type="ECO:0000313" key="2">
    <source>
        <dbReference type="EMBL" id="RFM27340.1"/>
    </source>
</evidence>
<keyword evidence="3" id="KW-1185">Reference proteome</keyword>
<sequence length="77" mass="8947">MFEFFCITPVFYDLIINNTMVLVTSLLKSAYLFRFSTAGIFTYKYSNMQRRTLMRNLLLAGFGYALPLNRLLAFSPV</sequence>
<dbReference type="EMBL" id="QTJU01000005">
    <property type="protein sequence ID" value="RFM27340.1"/>
    <property type="molecule type" value="Genomic_DNA"/>
</dbReference>
<dbReference type="AlphaFoldDB" id="A0A3E1NHB6"/>